<keyword evidence="2" id="KW-1185">Reference proteome</keyword>
<dbReference type="OrthoDB" id="1044679at2"/>
<organism evidence="1 2">
    <name type="scientific">Sphingobacterium psychroaquaticum</name>
    <dbReference type="NCBI Taxonomy" id="561061"/>
    <lineage>
        <taxon>Bacteria</taxon>
        <taxon>Pseudomonadati</taxon>
        <taxon>Bacteroidota</taxon>
        <taxon>Sphingobacteriia</taxon>
        <taxon>Sphingobacteriales</taxon>
        <taxon>Sphingobacteriaceae</taxon>
        <taxon>Sphingobacterium</taxon>
    </lineage>
</organism>
<dbReference type="Pfam" id="PF19904">
    <property type="entry name" value="DUF6377"/>
    <property type="match status" value="1"/>
</dbReference>
<dbReference type="STRING" id="561061.SAMN05660862_1345"/>
<sequence length="550" mass="64271">MKKNLLTVTLVLFYFVGAVAQSDLRVLLSKIDDEIKHKDVYIDLKERKIENLKARKKALRGAALEEYAINDTLFNEYKNYISDSAIYYLHLNLDIANTLSDEKKGNDVRIASSFLFARLGMYKEASDLLASIPVDALDSQELLAYHASGRELYLGLGQYSQNTRERHRYWEMANVHNDALKRLAEPGSEEYLRVEEKALRLTNDYQGALAVNDQRLKLAKPNTPVYALVTFHRSLIYRKMQDVAKEKQYLALSALSDIQLAIKDNASISLLADLLMHEGDVNRAYQYIRFSLENAKDYNTRIRSAEILKIQTIIDKAYQLRNDRKNRELQILLGVLCVLSILLVISVLYVYKHMRKGQVFSQKLKEINEELESFNARLHDMNMELTKRNNEVAEANHIKEEYIAYFLDECSKYIVKLDNYRKMVYKKVQDKQYEELYKITRSTSLREEELRELFVNFDTMFITIFPDFLIQFNALLLEEEQISLKRDEGLNTELRIFALIRLGISDSSKIANFLGYSVNTIYNYRTKMKNKSRVSREDFEYRVKKIGAFM</sequence>
<gene>
    <name evidence="1" type="ORF">SAMN05660862_1345</name>
</gene>
<dbReference type="RefSeq" id="WP_085472200.1">
    <property type="nucleotide sequence ID" value="NZ_CP038029.1"/>
</dbReference>
<dbReference type="InterPro" id="IPR045957">
    <property type="entry name" value="DUF6377"/>
</dbReference>
<evidence type="ECO:0000313" key="1">
    <source>
        <dbReference type="EMBL" id="SMG21432.1"/>
    </source>
</evidence>
<dbReference type="EMBL" id="FXAU01000002">
    <property type="protein sequence ID" value="SMG21432.1"/>
    <property type="molecule type" value="Genomic_DNA"/>
</dbReference>
<protein>
    <submittedName>
        <fullName evidence="1">Uncharacterized protein</fullName>
    </submittedName>
</protein>
<name>A0A1X7J1N2_9SPHI</name>
<accession>A0A1X7J1N2</accession>
<proteinExistence type="predicted"/>
<dbReference type="Proteomes" id="UP000192980">
    <property type="component" value="Unassembled WGS sequence"/>
</dbReference>
<evidence type="ECO:0000313" key="2">
    <source>
        <dbReference type="Proteomes" id="UP000192980"/>
    </source>
</evidence>
<reference evidence="1 2" key="1">
    <citation type="submission" date="2017-04" db="EMBL/GenBank/DDBJ databases">
        <authorList>
            <person name="Afonso C.L."/>
            <person name="Miller P.J."/>
            <person name="Scott M.A."/>
            <person name="Spackman E."/>
            <person name="Goraichik I."/>
            <person name="Dimitrov K.M."/>
            <person name="Suarez D.L."/>
            <person name="Swayne D.E."/>
        </authorList>
    </citation>
    <scope>NUCLEOTIDE SEQUENCE [LARGE SCALE GENOMIC DNA]</scope>
    <source>
        <strain evidence="1 2">DSM 22418</strain>
    </source>
</reference>
<dbReference type="AlphaFoldDB" id="A0A1X7J1N2"/>